<evidence type="ECO:0000313" key="2">
    <source>
        <dbReference type="Proteomes" id="UP000663881"/>
    </source>
</evidence>
<comment type="caution">
    <text evidence="1">The sequence shown here is derived from an EMBL/GenBank/DDBJ whole genome shotgun (WGS) entry which is preliminary data.</text>
</comment>
<sequence>MNRTSSIIAHRLSTIQNSDKIIVIDKGQMQEEVNRSKNLSGVKPQWFLARLMQRVSFEDPGNEANNSSGYVQRLTCFSKHLAVRVRIDTDKMSN</sequence>
<reference evidence="1" key="1">
    <citation type="submission" date="2021-02" db="EMBL/GenBank/DDBJ databases">
        <authorList>
            <person name="Nowell W R."/>
        </authorList>
    </citation>
    <scope>NUCLEOTIDE SEQUENCE</scope>
</reference>
<dbReference type="Gene3D" id="3.40.50.300">
    <property type="entry name" value="P-loop containing nucleotide triphosphate hydrolases"/>
    <property type="match status" value="1"/>
</dbReference>
<protein>
    <submittedName>
        <fullName evidence="1">Uncharacterized protein</fullName>
    </submittedName>
</protein>
<evidence type="ECO:0000313" key="1">
    <source>
        <dbReference type="EMBL" id="CAF4100829.1"/>
    </source>
</evidence>
<accession>A0A819UUQ5</accession>
<proteinExistence type="predicted"/>
<dbReference type="Proteomes" id="UP000663881">
    <property type="component" value="Unassembled WGS sequence"/>
</dbReference>
<dbReference type="EMBL" id="CAJOAY010005251">
    <property type="protein sequence ID" value="CAF4100829.1"/>
    <property type="molecule type" value="Genomic_DNA"/>
</dbReference>
<organism evidence="1 2">
    <name type="scientific">Adineta steineri</name>
    <dbReference type="NCBI Taxonomy" id="433720"/>
    <lineage>
        <taxon>Eukaryota</taxon>
        <taxon>Metazoa</taxon>
        <taxon>Spiralia</taxon>
        <taxon>Gnathifera</taxon>
        <taxon>Rotifera</taxon>
        <taxon>Eurotatoria</taxon>
        <taxon>Bdelloidea</taxon>
        <taxon>Adinetida</taxon>
        <taxon>Adinetidae</taxon>
        <taxon>Adineta</taxon>
    </lineage>
</organism>
<gene>
    <name evidence="1" type="ORF">OKA104_LOCUS35667</name>
</gene>
<name>A0A819UUQ5_9BILA</name>
<dbReference type="SUPFAM" id="SSF52540">
    <property type="entry name" value="P-loop containing nucleoside triphosphate hydrolases"/>
    <property type="match status" value="1"/>
</dbReference>
<dbReference type="AlphaFoldDB" id="A0A819UUQ5"/>
<dbReference type="InterPro" id="IPR027417">
    <property type="entry name" value="P-loop_NTPase"/>
</dbReference>